<feature type="domain" description="FtsK gamma" evidence="2">
    <location>
        <begin position="13"/>
        <end position="68"/>
    </location>
</feature>
<sequence>MTESRRDPQLSSPEAFEAAYVEAIDLVHTFRAASISLVQRRLRIGYEAARRLLARMARETTFVLPTQGGLYLYAPSAIGSELASLRGFARTVIRSLQAGDINPDVLRAEALRYGLATETPINGPCSSTCACAELLDFPVQCFRPATHTGANQDGDPALSTSTDPLPDAALTGKSSA</sequence>
<organism evidence="3 4">
    <name type="scientific">Cupriavidus pinatubonensis</name>
    <dbReference type="NCBI Taxonomy" id="248026"/>
    <lineage>
        <taxon>Bacteria</taxon>
        <taxon>Pseudomonadati</taxon>
        <taxon>Pseudomonadota</taxon>
        <taxon>Betaproteobacteria</taxon>
        <taxon>Burkholderiales</taxon>
        <taxon>Burkholderiaceae</taxon>
        <taxon>Cupriavidus</taxon>
    </lineage>
</organism>
<dbReference type="SMART" id="SM00843">
    <property type="entry name" value="Ftsk_gamma"/>
    <property type="match status" value="1"/>
</dbReference>
<evidence type="ECO:0000259" key="2">
    <source>
        <dbReference type="SMART" id="SM00843"/>
    </source>
</evidence>
<dbReference type="Proteomes" id="UP000701702">
    <property type="component" value="Unassembled WGS sequence"/>
</dbReference>
<proteinExistence type="predicted"/>
<comment type="caution">
    <text evidence="3">The sequence shown here is derived from an EMBL/GenBank/DDBJ whole genome shotgun (WGS) entry which is preliminary data.</text>
</comment>
<dbReference type="InterPro" id="IPR036388">
    <property type="entry name" value="WH-like_DNA-bd_sf"/>
</dbReference>
<keyword evidence="4" id="KW-1185">Reference proteome</keyword>
<dbReference type="Pfam" id="PF09397">
    <property type="entry name" value="FtsK_gamma"/>
    <property type="match status" value="1"/>
</dbReference>
<evidence type="ECO:0000256" key="1">
    <source>
        <dbReference type="SAM" id="MobiDB-lite"/>
    </source>
</evidence>
<evidence type="ECO:0000313" key="4">
    <source>
        <dbReference type="Proteomes" id="UP000701702"/>
    </source>
</evidence>
<reference evidence="3 4" key="1">
    <citation type="submission" date="2021-08" db="EMBL/GenBank/DDBJ databases">
        <authorList>
            <person name="Peeters C."/>
        </authorList>
    </citation>
    <scope>NUCLEOTIDE SEQUENCE [LARGE SCALE GENOMIC DNA]</scope>
    <source>
        <strain evidence="3 4">LMG 23994</strain>
    </source>
</reference>
<evidence type="ECO:0000313" key="3">
    <source>
        <dbReference type="EMBL" id="CAG9165651.1"/>
    </source>
</evidence>
<accession>A0ABN7XYX3</accession>
<gene>
    <name evidence="3" type="ORF">LMG23994_00770</name>
</gene>
<dbReference type="RefSeq" id="WP_223999927.1">
    <property type="nucleotide sequence ID" value="NZ_CAJZAF010000003.1"/>
</dbReference>
<dbReference type="EMBL" id="CAJZAF010000003">
    <property type="protein sequence ID" value="CAG9165651.1"/>
    <property type="molecule type" value="Genomic_DNA"/>
</dbReference>
<protein>
    <recommendedName>
        <fullName evidence="2">FtsK gamma domain-containing protein</fullName>
    </recommendedName>
</protein>
<dbReference type="Gene3D" id="1.10.10.10">
    <property type="entry name" value="Winged helix-like DNA-binding domain superfamily/Winged helix DNA-binding domain"/>
    <property type="match status" value="1"/>
</dbReference>
<dbReference type="InterPro" id="IPR018541">
    <property type="entry name" value="Ftsk_gamma"/>
</dbReference>
<feature type="region of interest" description="Disordered" evidence="1">
    <location>
        <begin position="148"/>
        <end position="176"/>
    </location>
</feature>
<dbReference type="InterPro" id="IPR036390">
    <property type="entry name" value="WH_DNA-bd_sf"/>
</dbReference>
<name>A0ABN7XYX3_9BURK</name>
<dbReference type="SUPFAM" id="SSF46785">
    <property type="entry name" value="Winged helix' DNA-binding domain"/>
    <property type="match status" value="1"/>
</dbReference>